<proteinExistence type="predicted"/>
<reference evidence="2 3" key="2">
    <citation type="submission" date="2020-06" db="EMBL/GenBank/DDBJ databases">
        <title>Complete Genome Sequence of Clostridium muelleri sp. nov. P21T, an Acid-Alcohol Producing Acetogen Isolated from Old Hay.</title>
        <authorList>
            <person name="Duncan K.E."/>
            <person name="Tanner R.S."/>
        </authorList>
    </citation>
    <scope>NUCLEOTIDE SEQUENCE [LARGE SCALE GENOMIC DNA]</scope>
    <source>
        <strain evidence="2 3">P21</strain>
    </source>
</reference>
<dbReference type="EMBL" id="JABBNI010000036">
    <property type="protein sequence ID" value="NMM64383.1"/>
    <property type="molecule type" value="Genomic_DNA"/>
</dbReference>
<evidence type="ECO:0000313" key="2">
    <source>
        <dbReference type="EMBL" id="NMM64383.1"/>
    </source>
</evidence>
<feature type="region of interest" description="Disordered" evidence="1">
    <location>
        <begin position="99"/>
        <end position="127"/>
    </location>
</feature>
<dbReference type="Proteomes" id="UP000537131">
    <property type="component" value="Unassembled WGS sequence"/>
</dbReference>
<accession>A0A7Y0HR17</accession>
<sequence length="209" mass="24221">MLTKQGKINVMGVYGIKTMQGVVKYIGSALEVNDAYSRHRTNLINGDYYETNKHELQALFNQEDLIFYVIKECKRDDLDKEETKYIKLYYKTIVNRDKKGKRRKNKSTPEETLKRRQSNLGENNPHNTCLTEKDASEILWLKKNTKIKQKDIAQEYECSPNLVSRIGNDRWKSIESIKPTWLLEKLGIEKEVDCTAILSTSGTPASVHM</sequence>
<dbReference type="RefSeq" id="WP_169298965.1">
    <property type="nucleotide sequence ID" value="NZ_JABBNI010000036.1"/>
</dbReference>
<dbReference type="SUPFAM" id="SSF82771">
    <property type="entry name" value="GIY-YIG endonuclease"/>
    <property type="match status" value="1"/>
</dbReference>
<evidence type="ECO:0000256" key="1">
    <source>
        <dbReference type="SAM" id="MobiDB-lite"/>
    </source>
</evidence>
<name>A0A7Y0HR17_9CLOT</name>
<organism evidence="2 3">
    <name type="scientific">Clostridium muellerianum</name>
    <dbReference type="NCBI Taxonomy" id="2716538"/>
    <lineage>
        <taxon>Bacteria</taxon>
        <taxon>Bacillati</taxon>
        <taxon>Bacillota</taxon>
        <taxon>Clostridia</taxon>
        <taxon>Eubacteriales</taxon>
        <taxon>Clostridiaceae</taxon>
        <taxon>Clostridium</taxon>
    </lineage>
</organism>
<comment type="caution">
    <text evidence="2">The sequence shown here is derived from an EMBL/GenBank/DDBJ whole genome shotgun (WGS) entry which is preliminary data.</text>
</comment>
<reference evidence="2 3" key="1">
    <citation type="submission" date="2020-04" db="EMBL/GenBank/DDBJ databases">
        <authorList>
            <person name="Doyle D.A."/>
        </authorList>
    </citation>
    <scope>NUCLEOTIDE SEQUENCE [LARGE SCALE GENOMIC DNA]</scope>
    <source>
        <strain evidence="2 3">P21</strain>
    </source>
</reference>
<protein>
    <submittedName>
        <fullName evidence="2">Nuclease</fullName>
    </submittedName>
</protein>
<evidence type="ECO:0000313" key="3">
    <source>
        <dbReference type="Proteomes" id="UP000537131"/>
    </source>
</evidence>
<keyword evidence="3" id="KW-1185">Reference proteome</keyword>
<dbReference type="AlphaFoldDB" id="A0A7Y0HR17"/>
<dbReference type="InterPro" id="IPR035901">
    <property type="entry name" value="GIY-YIG_endonuc_sf"/>
</dbReference>
<gene>
    <name evidence="2" type="ORF">HBE96_17320</name>
</gene>
<feature type="compositionally biased region" description="Polar residues" evidence="1">
    <location>
        <begin position="118"/>
        <end position="127"/>
    </location>
</feature>
<dbReference type="Gene3D" id="3.40.1440.10">
    <property type="entry name" value="GIY-YIG endonuclease"/>
    <property type="match status" value="1"/>
</dbReference>